<dbReference type="Pfam" id="PF01212">
    <property type="entry name" value="Beta_elim_lyase"/>
    <property type="match status" value="1"/>
</dbReference>
<dbReference type="RefSeq" id="WP_173749055.1">
    <property type="nucleotide sequence ID" value="NZ_JAAITA010000007.1"/>
</dbReference>
<evidence type="ECO:0000256" key="1">
    <source>
        <dbReference type="ARBA" id="ARBA00001933"/>
    </source>
</evidence>
<dbReference type="PANTHER" id="PTHR48097">
    <property type="entry name" value="L-THREONINE ALDOLASE-RELATED"/>
    <property type="match status" value="1"/>
</dbReference>
<comment type="similarity">
    <text evidence="2">Belongs to the threonine aldolase family.</text>
</comment>
<dbReference type="InterPro" id="IPR015422">
    <property type="entry name" value="PyrdxlP-dep_Trfase_small"/>
</dbReference>
<evidence type="ECO:0000256" key="3">
    <source>
        <dbReference type="ARBA" id="ARBA00022898"/>
    </source>
</evidence>
<dbReference type="Gene3D" id="3.40.640.10">
    <property type="entry name" value="Type I PLP-dependent aspartate aminotransferase-like (Major domain)"/>
    <property type="match status" value="1"/>
</dbReference>
<dbReference type="InterPro" id="IPR015424">
    <property type="entry name" value="PyrdxlP-dep_Trfase"/>
</dbReference>
<keyword evidence="6" id="KW-1185">Reference proteome</keyword>
<evidence type="ECO:0000313" key="6">
    <source>
        <dbReference type="Proteomes" id="UP000822142"/>
    </source>
</evidence>
<comment type="caution">
    <text evidence="5">The sequence shown here is derived from an EMBL/GenBank/DDBJ whole genome shotgun (WGS) entry which is preliminary data.</text>
</comment>
<dbReference type="EMBL" id="JAAITA010000007">
    <property type="protein sequence ID" value="NSJ86032.1"/>
    <property type="molecule type" value="Genomic_DNA"/>
</dbReference>
<evidence type="ECO:0000313" key="5">
    <source>
        <dbReference type="EMBL" id="NSJ86032.1"/>
    </source>
</evidence>
<dbReference type="InterPro" id="IPR015421">
    <property type="entry name" value="PyrdxlP-dep_Trfase_major"/>
</dbReference>
<organism evidence="5 6">
    <name type="scientific">Blautia hansenii</name>
    <name type="common">Ruminococcus hansenii</name>
    <dbReference type="NCBI Taxonomy" id="1322"/>
    <lineage>
        <taxon>Bacteria</taxon>
        <taxon>Bacillati</taxon>
        <taxon>Bacillota</taxon>
        <taxon>Clostridia</taxon>
        <taxon>Lachnospirales</taxon>
        <taxon>Lachnospiraceae</taxon>
        <taxon>Blautia</taxon>
    </lineage>
</organism>
<protein>
    <submittedName>
        <fullName evidence="5">Aminotransferase class I/II-fold pyridoxal phosphate-dependent enzyme</fullName>
    </submittedName>
</protein>
<dbReference type="Gene3D" id="3.90.1150.10">
    <property type="entry name" value="Aspartate Aminotransferase, domain 1"/>
    <property type="match status" value="1"/>
</dbReference>
<dbReference type="InterPro" id="IPR001597">
    <property type="entry name" value="ArAA_b-elim_lyase/Thr_aldolase"/>
</dbReference>
<dbReference type="GO" id="GO:0008483">
    <property type="term" value="F:transaminase activity"/>
    <property type="evidence" value="ECO:0007669"/>
    <property type="project" value="UniProtKB-KW"/>
</dbReference>
<feature type="domain" description="Aromatic amino acid beta-eliminating lyase/threonine aldolase" evidence="4">
    <location>
        <begin position="29"/>
        <end position="235"/>
    </location>
</feature>
<proteinExistence type="inferred from homology"/>
<keyword evidence="5" id="KW-0032">Aminotransferase</keyword>
<comment type="cofactor">
    <cofactor evidence="1">
        <name>pyridoxal 5'-phosphate</name>
        <dbReference type="ChEBI" id="CHEBI:597326"/>
    </cofactor>
</comment>
<sequence>MYSFQNDYSEGAHPNILRALETINYHQNHSYGLDAHSDAARDLIQEALEDYSTDIHFIAGGTLTNLTFISHILRPYEAVISAETGHINTHETGAIEATGHKVYPVLTKDGKLTPDLIRPVLDLHENEHWVEPRLVYVSNPTEVGTVYTKDELEELYAFCKRHQLYFYIDGARLAAALAAEEITHLTFPDMPKLCDAFYIGGTKVGAMFGEALVLVNEDFKEHFRFNMKQHGAILAKGWMIGVQFEELFKDSLYIRLGQRSIAQMHPIKAAFEKAGIPLLCEAPTNQIFPVFPDELAEQISKKYLTTFQCKPDKSHTCLRFCTSWATSEEAVKDFVKDFEEMVKMYRPNK</sequence>
<dbReference type="PANTHER" id="PTHR48097:SF5">
    <property type="entry name" value="LOW SPECIFICITY L-THREONINE ALDOLASE"/>
    <property type="match status" value="1"/>
</dbReference>
<evidence type="ECO:0000259" key="4">
    <source>
        <dbReference type="Pfam" id="PF01212"/>
    </source>
</evidence>
<accession>A0ABX2IA61</accession>
<reference evidence="5 6" key="1">
    <citation type="journal article" date="2020" name="Cell Host Microbe">
        <title>Functional and Genomic Variation between Human-Derived Isolates of Lachnospiraceae Reveals Inter- and Intra-Species Diversity.</title>
        <authorList>
            <person name="Sorbara M.T."/>
            <person name="Littmann E.R."/>
            <person name="Fontana E."/>
            <person name="Moody T.U."/>
            <person name="Kohout C.E."/>
            <person name="Gjonbalaj M."/>
            <person name="Eaton V."/>
            <person name="Seok R."/>
            <person name="Leiner I.M."/>
            <person name="Pamer E.G."/>
        </authorList>
    </citation>
    <scope>NUCLEOTIDE SEQUENCE [LARGE SCALE GENOMIC DNA]</scope>
    <source>
        <strain evidence="5 6">MSK.15.26</strain>
    </source>
</reference>
<keyword evidence="5" id="KW-0808">Transferase</keyword>
<keyword evidence="3" id="KW-0663">Pyridoxal phosphate</keyword>
<name>A0ABX2IA61_BLAHA</name>
<evidence type="ECO:0000256" key="2">
    <source>
        <dbReference type="ARBA" id="ARBA00006966"/>
    </source>
</evidence>
<dbReference type="Proteomes" id="UP000822142">
    <property type="component" value="Unassembled WGS sequence"/>
</dbReference>
<dbReference type="SUPFAM" id="SSF53383">
    <property type="entry name" value="PLP-dependent transferases"/>
    <property type="match status" value="1"/>
</dbReference>
<gene>
    <name evidence="5" type="ORF">G5A70_07565</name>
</gene>